<dbReference type="EMBL" id="JAYKXP010000095">
    <property type="protein sequence ID" value="KAK7027448.1"/>
    <property type="molecule type" value="Genomic_DNA"/>
</dbReference>
<feature type="compositionally biased region" description="Low complexity" evidence="1">
    <location>
        <begin position="211"/>
        <end position="229"/>
    </location>
</feature>
<keyword evidence="3" id="KW-1185">Reference proteome</keyword>
<feature type="region of interest" description="Disordered" evidence="1">
    <location>
        <begin position="210"/>
        <end position="232"/>
    </location>
</feature>
<gene>
    <name evidence="2" type="ORF">VNI00_015190</name>
</gene>
<reference evidence="2 3" key="1">
    <citation type="submission" date="2024-01" db="EMBL/GenBank/DDBJ databases">
        <title>A draft genome for a cacao thread blight-causing isolate of Paramarasmius palmivorus.</title>
        <authorList>
            <person name="Baruah I.K."/>
            <person name="Bukari Y."/>
            <person name="Amoako-Attah I."/>
            <person name="Meinhardt L.W."/>
            <person name="Bailey B.A."/>
            <person name="Cohen S.P."/>
        </authorList>
    </citation>
    <scope>NUCLEOTIDE SEQUENCE [LARGE SCALE GENOMIC DNA]</scope>
    <source>
        <strain evidence="2 3">GH-12</strain>
    </source>
</reference>
<evidence type="ECO:0000256" key="1">
    <source>
        <dbReference type="SAM" id="MobiDB-lite"/>
    </source>
</evidence>
<feature type="compositionally biased region" description="Basic and acidic residues" evidence="1">
    <location>
        <begin position="293"/>
        <end position="308"/>
    </location>
</feature>
<feature type="region of interest" description="Disordered" evidence="1">
    <location>
        <begin position="263"/>
        <end position="318"/>
    </location>
</feature>
<evidence type="ECO:0000313" key="3">
    <source>
        <dbReference type="Proteomes" id="UP001383192"/>
    </source>
</evidence>
<dbReference type="Proteomes" id="UP001383192">
    <property type="component" value="Unassembled WGS sequence"/>
</dbReference>
<evidence type="ECO:0000313" key="2">
    <source>
        <dbReference type="EMBL" id="KAK7027448.1"/>
    </source>
</evidence>
<proteinExistence type="predicted"/>
<name>A0AAW0BMF9_9AGAR</name>
<comment type="caution">
    <text evidence="2">The sequence shown here is derived from an EMBL/GenBank/DDBJ whole genome shotgun (WGS) entry which is preliminary data.</text>
</comment>
<sequence>MVKIFEIFFRRRDRLNALDYAQSFLPTHSIYAEDSAHILGKLDNGARDLGLEKGCESTTTATDPHEGVLALCLEGLSIYSQATNKFEEQRSREMIFSTVHSWREEKFPRKNRRHCPRLPADMKDKDLAYPGESPGSFEFLSNLASAYRRLPFEDMRLYLGGFISTQYNAVVDNITSTNNFYGNWPNPGTSLQRQLSNCYTLVAGLSLPEVSQSDPTTSPTITSSSSPTSDEVFGNQEINLGLLRRQQQFMAPPSIEPFTLHVEDKGQDSAQSQQRLGGKHSSDNNPGDPEGSIEQHERHEDSGWRPDPRLPPTYEDAV</sequence>
<dbReference type="AlphaFoldDB" id="A0AAW0BMF9"/>
<organism evidence="2 3">
    <name type="scientific">Paramarasmius palmivorus</name>
    <dbReference type="NCBI Taxonomy" id="297713"/>
    <lineage>
        <taxon>Eukaryota</taxon>
        <taxon>Fungi</taxon>
        <taxon>Dikarya</taxon>
        <taxon>Basidiomycota</taxon>
        <taxon>Agaricomycotina</taxon>
        <taxon>Agaricomycetes</taxon>
        <taxon>Agaricomycetidae</taxon>
        <taxon>Agaricales</taxon>
        <taxon>Marasmiineae</taxon>
        <taxon>Marasmiaceae</taxon>
        <taxon>Paramarasmius</taxon>
    </lineage>
</organism>
<protein>
    <submittedName>
        <fullName evidence="2">Uncharacterized protein</fullName>
    </submittedName>
</protein>
<accession>A0AAW0BMF9</accession>